<comment type="caution">
    <text evidence="3">The sequence shown here is derived from an EMBL/GenBank/DDBJ whole genome shotgun (WGS) entry which is preliminary data.</text>
</comment>
<name>A0ABQ9HB15_9NEOP</name>
<proteinExistence type="predicted"/>
<evidence type="ECO:0000256" key="1">
    <source>
        <dbReference type="SAM" id="MobiDB-lite"/>
    </source>
</evidence>
<keyword evidence="4" id="KW-1185">Reference proteome</keyword>
<feature type="chain" id="PRO_5045084900" evidence="2">
    <location>
        <begin position="27"/>
        <end position="511"/>
    </location>
</feature>
<protein>
    <submittedName>
        <fullName evidence="3">Uncharacterized protein</fullName>
    </submittedName>
</protein>
<gene>
    <name evidence="3" type="ORF">PR048_017937</name>
</gene>
<feature type="signal peptide" evidence="2">
    <location>
        <begin position="1"/>
        <end position="26"/>
    </location>
</feature>
<accession>A0ABQ9HB15</accession>
<reference evidence="3 4" key="1">
    <citation type="submission" date="2023-02" db="EMBL/GenBank/DDBJ databases">
        <title>LHISI_Scaffold_Assembly.</title>
        <authorList>
            <person name="Stuart O.P."/>
            <person name="Cleave R."/>
            <person name="Magrath M.J.L."/>
            <person name="Mikheyev A.S."/>
        </authorList>
    </citation>
    <scope>NUCLEOTIDE SEQUENCE [LARGE SCALE GENOMIC DNA]</scope>
    <source>
        <strain evidence="3">Daus_M_001</strain>
        <tissue evidence="3">Leg muscle</tissue>
    </source>
</reference>
<feature type="region of interest" description="Disordered" evidence="1">
    <location>
        <begin position="343"/>
        <end position="364"/>
    </location>
</feature>
<keyword evidence="2" id="KW-0732">Signal</keyword>
<evidence type="ECO:0000256" key="2">
    <source>
        <dbReference type="SAM" id="SignalP"/>
    </source>
</evidence>
<feature type="region of interest" description="Disordered" evidence="1">
    <location>
        <begin position="482"/>
        <end position="511"/>
    </location>
</feature>
<dbReference type="Proteomes" id="UP001159363">
    <property type="component" value="Chromosome 5"/>
</dbReference>
<dbReference type="EMBL" id="JARBHB010000006">
    <property type="protein sequence ID" value="KAJ8881456.1"/>
    <property type="molecule type" value="Genomic_DNA"/>
</dbReference>
<organism evidence="3 4">
    <name type="scientific">Dryococelus australis</name>
    <dbReference type="NCBI Taxonomy" id="614101"/>
    <lineage>
        <taxon>Eukaryota</taxon>
        <taxon>Metazoa</taxon>
        <taxon>Ecdysozoa</taxon>
        <taxon>Arthropoda</taxon>
        <taxon>Hexapoda</taxon>
        <taxon>Insecta</taxon>
        <taxon>Pterygota</taxon>
        <taxon>Neoptera</taxon>
        <taxon>Polyneoptera</taxon>
        <taxon>Phasmatodea</taxon>
        <taxon>Verophasmatodea</taxon>
        <taxon>Anareolatae</taxon>
        <taxon>Phasmatidae</taxon>
        <taxon>Eurycanthinae</taxon>
        <taxon>Dryococelus</taxon>
    </lineage>
</organism>
<evidence type="ECO:0000313" key="4">
    <source>
        <dbReference type="Proteomes" id="UP001159363"/>
    </source>
</evidence>
<evidence type="ECO:0000313" key="3">
    <source>
        <dbReference type="EMBL" id="KAJ8881456.1"/>
    </source>
</evidence>
<sequence>MLNVTIPHYVFVNWLWFILALSDCQAPQWNGPLKILRCLTHVALIVTQQQFPPNNLAHTSHSAPCFNCPFFLGGIEVTSLRVLVWCVEGYWLTKNRGPRFEARDVDNGLTTRNRCRLTSAGTAAGALRRRGFDGVPGNTAQMFAYYVAEYVSYEGLNIPTYAPVRRPGCAELQVEAWLPRRARLVDYITIRGSPLPPIPPWPFLRTWACTEKEAFVTVARWMGFPRVLPPRDTGNTILNMCDYTANRLYERQICENVLRSRLIRTYTKLIVERAQLEPSKCWRDLAQATAARVVPSTPITRARQHDPNCPPSTGSLPLFITVAARSVVAPASRARPPCAPAVRDRKSCDCPSRASDSRRRGAAITPLPPANQAVACGEVLRGKVTRVKSRETECTAATHERAPRHPLHTCCDVDCTTTFKWTMTTRAASTLPAHQAIRQRALQAWGKLTTGRRARVVINDSFLSLHFLLIFPRTALSKEEKWETGADGPRLHPVTKTSVSPPGRPLHAIRS</sequence>